<dbReference type="SUPFAM" id="SSF54373">
    <property type="entry name" value="FAD-linked reductases, C-terminal domain"/>
    <property type="match status" value="1"/>
</dbReference>
<dbReference type="GO" id="GO:0005886">
    <property type="term" value="C:plasma membrane"/>
    <property type="evidence" value="ECO:0007669"/>
    <property type="project" value="TreeGrafter"/>
</dbReference>
<dbReference type="RefSeq" id="WP_060910712.1">
    <property type="nucleotide sequence ID" value="NZ_CP126038.1"/>
</dbReference>
<keyword evidence="5 7" id="KW-0560">Oxidoreductase</keyword>
<keyword evidence="4 7" id="KW-0274">FAD</keyword>
<dbReference type="Gene3D" id="3.50.50.60">
    <property type="entry name" value="FAD/NAD(P)-binding domain"/>
    <property type="match status" value="2"/>
</dbReference>
<dbReference type="FunFam" id="3.50.50.60:FF:000020">
    <property type="entry name" value="D-amino acid dehydrogenase"/>
    <property type="match status" value="1"/>
</dbReference>
<keyword evidence="3 7" id="KW-0285">Flavoprotein</keyword>
<evidence type="ECO:0000313" key="9">
    <source>
        <dbReference type="EMBL" id="BAR59212.1"/>
    </source>
</evidence>
<feature type="binding site" evidence="7">
    <location>
        <begin position="3"/>
        <end position="17"/>
    </location>
    <ligand>
        <name>FAD</name>
        <dbReference type="ChEBI" id="CHEBI:57692"/>
    </ligand>
</feature>
<dbReference type="AlphaFoldDB" id="A0A0E4FZR7"/>
<evidence type="ECO:0000256" key="1">
    <source>
        <dbReference type="ARBA" id="ARBA00001974"/>
    </source>
</evidence>
<evidence type="ECO:0000313" key="10">
    <source>
        <dbReference type="Proteomes" id="UP000063308"/>
    </source>
</evidence>
<dbReference type="InterPro" id="IPR006076">
    <property type="entry name" value="FAD-dep_OxRdtase"/>
</dbReference>
<dbReference type="GO" id="GO:0008718">
    <property type="term" value="F:D-amino-acid dehydrogenase activity"/>
    <property type="evidence" value="ECO:0007669"/>
    <property type="project" value="UniProtKB-UniRule"/>
</dbReference>
<accession>A0A0E4FZR7</accession>
<comment type="cofactor">
    <cofactor evidence="1 7">
        <name>FAD</name>
        <dbReference type="ChEBI" id="CHEBI:57692"/>
    </cofactor>
</comment>
<evidence type="ECO:0000259" key="8">
    <source>
        <dbReference type="Pfam" id="PF01266"/>
    </source>
</evidence>
<sequence length="421" mass="45439">MKVLILGSGVIGVTSAYYLARAGHEVTVVDRQPEPALETSFANAGEVSPGYSSPWAGPGVPVKAVKWLLMKHGPLVIRPKLDPVMWVWLLKMLRNCTSARYAVNKSRMIPIAEYSRDCLRDLRRDIGIQYDERSQGTLQLFRHQAQLDGTGEDIAVLKQYGVPFEVLGREGCIAVEPALAGVKEKFAGGLRLPQDETGDCHMFTQALAKHAQALGVRFMFNTGIDRIVTDGARVSGVATSAGLLQAEAYVLALGSWSSRLVAPLGISLPVYPVKGYSITVPIKDASGAPESTVMDESYKVAITRLGNRIRVGGTAEISGFSSKLYDARRATLDHSLTDLFPRGGDLSKATFWSGLRPMTPDGPPVIGPTQYANLHLNTGHGTLGWTMSCGSGRVLADMLSGKKPEVDVSALTVDRYAHRFG</sequence>
<evidence type="ECO:0000256" key="7">
    <source>
        <dbReference type="HAMAP-Rule" id="MF_01202"/>
    </source>
</evidence>
<dbReference type="PRINTS" id="PR00469">
    <property type="entry name" value="PNDRDTASEII"/>
</dbReference>
<dbReference type="EMBL" id="AP014685">
    <property type="protein sequence ID" value="BAR59212.1"/>
    <property type="molecule type" value="Genomic_DNA"/>
</dbReference>
<dbReference type="InterPro" id="IPR023080">
    <property type="entry name" value="DadA"/>
</dbReference>
<dbReference type="Gene3D" id="3.30.9.10">
    <property type="entry name" value="D-Amino Acid Oxidase, subunit A, domain 2"/>
    <property type="match status" value="1"/>
</dbReference>
<dbReference type="EC" id="1.4.99.-" evidence="7"/>
<reference evidence="9 10" key="1">
    <citation type="submission" date="2014-11" db="EMBL/GenBank/DDBJ databases">
        <title>Symbiosis island explosion on the genome of extra-slow-growing strains of soybean bradyrhizobia with massive insertion sequences.</title>
        <authorList>
            <person name="Iida T."/>
            <person name="Minamisawa K."/>
        </authorList>
    </citation>
    <scope>NUCLEOTIDE SEQUENCE [LARGE SCALE GENOMIC DNA]</scope>
    <source>
        <strain evidence="9 10">NK6</strain>
    </source>
</reference>
<comment type="similarity">
    <text evidence="2 7">Belongs to the DadA oxidoreductase family.</text>
</comment>
<evidence type="ECO:0000256" key="4">
    <source>
        <dbReference type="ARBA" id="ARBA00022827"/>
    </source>
</evidence>
<name>A0A0E4FZR7_9BRAD</name>
<evidence type="ECO:0000256" key="2">
    <source>
        <dbReference type="ARBA" id="ARBA00009410"/>
    </source>
</evidence>
<comment type="catalytic activity">
    <reaction evidence="6 7">
        <text>a D-alpha-amino acid + A + H2O = a 2-oxocarboxylate + AH2 + NH4(+)</text>
        <dbReference type="Rhea" id="RHEA:18125"/>
        <dbReference type="ChEBI" id="CHEBI:13193"/>
        <dbReference type="ChEBI" id="CHEBI:15377"/>
        <dbReference type="ChEBI" id="CHEBI:17499"/>
        <dbReference type="ChEBI" id="CHEBI:28938"/>
        <dbReference type="ChEBI" id="CHEBI:35179"/>
        <dbReference type="ChEBI" id="CHEBI:59871"/>
    </reaction>
</comment>
<organism evidence="9 10">
    <name type="scientific">Bradyrhizobium diazoefficiens</name>
    <dbReference type="NCBI Taxonomy" id="1355477"/>
    <lineage>
        <taxon>Bacteria</taxon>
        <taxon>Pseudomonadati</taxon>
        <taxon>Pseudomonadota</taxon>
        <taxon>Alphaproteobacteria</taxon>
        <taxon>Hyphomicrobiales</taxon>
        <taxon>Nitrobacteraceae</taxon>
        <taxon>Bradyrhizobium</taxon>
    </lineage>
</organism>
<gene>
    <name evidence="7" type="primary">dadA</name>
    <name evidence="9" type="ORF">NK6_6058</name>
</gene>
<feature type="domain" description="FAD dependent oxidoreductase" evidence="8">
    <location>
        <begin position="2"/>
        <end position="398"/>
    </location>
</feature>
<dbReference type="GO" id="GO:0055130">
    <property type="term" value="P:D-alanine catabolic process"/>
    <property type="evidence" value="ECO:0007669"/>
    <property type="project" value="TreeGrafter"/>
</dbReference>
<protein>
    <recommendedName>
        <fullName evidence="7">D-amino acid dehydrogenase</fullName>
        <ecNumber evidence="7">1.4.99.-</ecNumber>
    </recommendedName>
</protein>
<evidence type="ECO:0000256" key="5">
    <source>
        <dbReference type="ARBA" id="ARBA00023002"/>
    </source>
</evidence>
<proteinExistence type="inferred from homology"/>
<dbReference type="PANTHER" id="PTHR13847">
    <property type="entry name" value="SARCOSINE DEHYDROGENASE-RELATED"/>
    <property type="match status" value="1"/>
</dbReference>
<dbReference type="InterPro" id="IPR036188">
    <property type="entry name" value="FAD/NAD-bd_sf"/>
</dbReference>
<dbReference type="NCBIfam" id="NF001933">
    <property type="entry name" value="PRK00711.1"/>
    <property type="match status" value="1"/>
</dbReference>
<comment type="function">
    <text evidence="7">Oxidative deamination of D-amino acids.</text>
</comment>
<evidence type="ECO:0000256" key="3">
    <source>
        <dbReference type="ARBA" id="ARBA00022630"/>
    </source>
</evidence>
<dbReference type="PANTHER" id="PTHR13847:SF280">
    <property type="entry name" value="D-AMINO ACID DEHYDROGENASE"/>
    <property type="match status" value="1"/>
</dbReference>
<dbReference type="GO" id="GO:0005737">
    <property type="term" value="C:cytoplasm"/>
    <property type="evidence" value="ECO:0007669"/>
    <property type="project" value="TreeGrafter"/>
</dbReference>
<dbReference type="Proteomes" id="UP000063308">
    <property type="component" value="Chromosome"/>
</dbReference>
<dbReference type="SUPFAM" id="SSF51905">
    <property type="entry name" value="FAD/NAD(P)-binding domain"/>
    <property type="match status" value="1"/>
</dbReference>
<dbReference type="Pfam" id="PF01266">
    <property type="entry name" value="DAO"/>
    <property type="match status" value="1"/>
</dbReference>
<dbReference type="HAMAP" id="MF_01202">
    <property type="entry name" value="DadA"/>
    <property type="match status" value="1"/>
</dbReference>
<evidence type="ECO:0000256" key="6">
    <source>
        <dbReference type="ARBA" id="ARBA00047884"/>
    </source>
</evidence>